<evidence type="ECO:0000313" key="5">
    <source>
        <dbReference type="Proteomes" id="UP000253759"/>
    </source>
</evidence>
<dbReference type="InterPro" id="IPR001638">
    <property type="entry name" value="Solute-binding_3/MltF_N"/>
</dbReference>
<dbReference type="PANTHER" id="PTHR35936">
    <property type="entry name" value="MEMBRANE-BOUND LYTIC MUREIN TRANSGLYCOSYLASE F"/>
    <property type="match status" value="1"/>
</dbReference>
<dbReference type="SUPFAM" id="SSF53850">
    <property type="entry name" value="Periplasmic binding protein-like II"/>
    <property type="match status" value="1"/>
</dbReference>
<dbReference type="GO" id="GO:0051470">
    <property type="term" value="P:ectoine transmembrane transport"/>
    <property type="evidence" value="ECO:0007669"/>
    <property type="project" value="InterPro"/>
</dbReference>
<dbReference type="GO" id="GO:0033294">
    <property type="term" value="F:ectoine binding"/>
    <property type="evidence" value="ECO:0007669"/>
    <property type="project" value="InterPro"/>
</dbReference>
<dbReference type="InterPro" id="IPR014337">
    <property type="entry name" value="Ectoine_EhuB"/>
</dbReference>
<dbReference type="Proteomes" id="UP000253759">
    <property type="component" value="Unassembled WGS sequence"/>
</dbReference>
<evidence type="ECO:0000256" key="1">
    <source>
        <dbReference type="ARBA" id="ARBA00022729"/>
    </source>
</evidence>
<gene>
    <name evidence="4" type="primary">ehuB</name>
    <name evidence="4" type="ORF">DVH29_10265</name>
</gene>
<dbReference type="EMBL" id="QQNH01000013">
    <property type="protein sequence ID" value="RDE08672.1"/>
    <property type="molecule type" value="Genomic_DNA"/>
</dbReference>
<keyword evidence="5" id="KW-1185">Reference proteome</keyword>
<sequence>MRNSTSRPLRAVLLAGAAALGLAGAAQAASLSEIQQSGTIRIAVANEIPYGYVDPVSGETLGAGPDVAKHIVEQLGIDNIEWVTTDFSSLIPGLQADRFDMVAAEMAIIPTRCATVIYSEPNTSYGEGLLVPSGNPKGVFSYEQFAEDSSLTVAIMAGANQLDMFQALGVDEGQLVTISSNADAISTVSTGRADAYAATGLTASELAGQSNQVEVAEGFSDPVIDGVEQRSWGGFVFAQNNEELRDAVNEVLAEYKQTDEWLASVSGYGFTDADTSRSFDMTTADLCAAPE</sequence>
<protein>
    <submittedName>
        <fullName evidence="4">Ectoine/hydroxyectoine ABC transporter substrate-binding protein EhuB</fullName>
    </submittedName>
</protein>
<dbReference type="OrthoDB" id="9768183at2"/>
<name>A0A369W5Y7_9HYPH</name>
<feature type="domain" description="Solute-binding protein family 3/N-terminal" evidence="3">
    <location>
        <begin position="39"/>
        <end position="265"/>
    </location>
</feature>
<comment type="caution">
    <text evidence="4">The sequence shown here is derived from an EMBL/GenBank/DDBJ whole genome shotgun (WGS) entry which is preliminary data.</text>
</comment>
<keyword evidence="1 2" id="KW-0732">Signal</keyword>
<reference evidence="5" key="1">
    <citation type="submission" date="2018-07" db="EMBL/GenBank/DDBJ databases">
        <authorList>
            <person name="Liu B.-T."/>
            <person name="Du Z."/>
        </authorList>
    </citation>
    <scope>NUCLEOTIDE SEQUENCE [LARGE SCALE GENOMIC DNA]</scope>
    <source>
        <strain evidence="5">XYN52</strain>
    </source>
</reference>
<dbReference type="CDD" id="cd01002">
    <property type="entry name" value="PBP2_Ehub_like"/>
    <property type="match status" value="1"/>
</dbReference>
<evidence type="ECO:0000259" key="3">
    <source>
        <dbReference type="SMART" id="SM00062"/>
    </source>
</evidence>
<evidence type="ECO:0000313" key="4">
    <source>
        <dbReference type="EMBL" id="RDE08672.1"/>
    </source>
</evidence>
<dbReference type="NCBIfam" id="TIGR02995">
    <property type="entry name" value="ectoine_ehuB"/>
    <property type="match status" value="1"/>
</dbReference>
<dbReference type="PANTHER" id="PTHR35936:SF17">
    <property type="entry name" value="ARGININE-BINDING EXTRACELLULAR PROTEIN ARTP"/>
    <property type="match status" value="1"/>
</dbReference>
<accession>A0A369W5Y7</accession>
<dbReference type="Gene3D" id="3.40.190.10">
    <property type="entry name" value="Periplasmic binding protein-like II"/>
    <property type="match status" value="2"/>
</dbReference>
<dbReference type="RefSeq" id="WP_114646085.1">
    <property type="nucleotide sequence ID" value="NZ_QQNH01000013.1"/>
</dbReference>
<feature type="signal peptide" evidence="2">
    <location>
        <begin position="1"/>
        <end position="28"/>
    </location>
</feature>
<dbReference type="SMART" id="SM00062">
    <property type="entry name" value="PBPb"/>
    <property type="match status" value="1"/>
</dbReference>
<feature type="chain" id="PRO_5016851970" evidence="2">
    <location>
        <begin position="29"/>
        <end position="291"/>
    </location>
</feature>
<dbReference type="AlphaFoldDB" id="A0A369W5Y7"/>
<organism evidence="4 5">
    <name type="scientific">Pelagibacterium lacus</name>
    <dbReference type="NCBI Taxonomy" id="2282655"/>
    <lineage>
        <taxon>Bacteria</taxon>
        <taxon>Pseudomonadati</taxon>
        <taxon>Pseudomonadota</taxon>
        <taxon>Alphaproteobacteria</taxon>
        <taxon>Hyphomicrobiales</taxon>
        <taxon>Devosiaceae</taxon>
        <taxon>Pelagibacterium</taxon>
    </lineage>
</organism>
<evidence type="ECO:0000256" key="2">
    <source>
        <dbReference type="SAM" id="SignalP"/>
    </source>
</evidence>
<dbReference type="Pfam" id="PF00497">
    <property type="entry name" value="SBP_bac_3"/>
    <property type="match status" value="1"/>
</dbReference>
<proteinExistence type="predicted"/>